<evidence type="ECO:0008006" key="4">
    <source>
        <dbReference type="Google" id="ProtNLM"/>
    </source>
</evidence>
<evidence type="ECO:0000256" key="1">
    <source>
        <dbReference type="SAM" id="SignalP"/>
    </source>
</evidence>
<comment type="caution">
    <text evidence="2">The sequence shown here is derived from an EMBL/GenBank/DDBJ whole genome shotgun (WGS) entry which is preliminary data.</text>
</comment>
<evidence type="ECO:0000313" key="3">
    <source>
        <dbReference type="Proteomes" id="UP000316213"/>
    </source>
</evidence>
<reference evidence="2 3" key="1">
    <citation type="submission" date="2019-02" db="EMBL/GenBank/DDBJ databases">
        <title>Deep-cultivation of Planctomycetes and their phenomic and genomic characterization uncovers novel biology.</title>
        <authorList>
            <person name="Wiegand S."/>
            <person name="Jogler M."/>
            <person name="Boedeker C."/>
            <person name="Pinto D."/>
            <person name="Vollmers J."/>
            <person name="Rivas-Marin E."/>
            <person name="Kohn T."/>
            <person name="Peeters S.H."/>
            <person name="Heuer A."/>
            <person name="Rast P."/>
            <person name="Oberbeckmann S."/>
            <person name="Bunk B."/>
            <person name="Jeske O."/>
            <person name="Meyerdierks A."/>
            <person name="Storesund J.E."/>
            <person name="Kallscheuer N."/>
            <person name="Luecker S."/>
            <person name="Lage O.M."/>
            <person name="Pohl T."/>
            <person name="Merkel B.J."/>
            <person name="Hornburger P."/>
            <person name="Mueller R.-W."/>
            <person name="Bruemmer F."/>
            <person name="Labrenz M."/>
            <person name="Spormann A.M."/>
            <person name="Op Den Camp H."/>
            <person name="Overmann J."/>
            <person name="Amann R."/>
            <person name="Jetten M.S.M."/>
            <person name="Mascher T."/>
            <person name="Medema M.H."/>
            <person name="Devos D.P."/>
            <person name="Kaster A.-K."/>
            <person name="Ovreas L."/>
            <person name="Rohde M."/>
            <person name="Galperin M.Y."/>
            <person name="Jogler C."/>
        </authorList>
    </citation>
    <scope>NUCLEOTIDE SEQUENCE [LARGE SCALE GENOMIC DNA]</scope>
    <source>
        <strain evidence="2 3">Pla100</strain>
    </source>
</reference>
<dbReference type="InterPro" id="IPR024079">
    <property type="entry name" value="MetalloPept_cat_dom_sf"/>
</dbReference>
<dbReference type="Gene3D" id="3.40.390.10">
    <property type="entry name" value="Collagenase (Catalytic Domain)"/>
    <property type="match status" value="1"/>
</dbReference>
<dbReference type="SUPFAM" id="SSF55486">
    <property type="entry name" value="Metalloproteases ('zincins'), catalytic domain"/>
    <property type="match status" value="1"/>
</dbReference>
<dbReference type="EMBL" id="SJPM01000007">
    <property type="protein sequence ID" value="TWT94915.1"/>
    <property type="molecule type" value="Genomic_DNA"/>
</dbReference>
<feature type="signal peptide" evidence="1">
    <location>
        <begin position="1"/>
        <end position="19"/>
    </location>
</feature>
<gene>
    <name evidence="2" type="ORF">Pla100_34880</name>
</gene>
<name>A0A5C6A6A8_9BACT</name>
<feature type="chain" id="PRO_5022740818" description="Peptidase M10 metallopeptidase domain-containing protein" evidence="1">
    <location>
        <begin position="20"/>
        <end position="365"/>
    </location>
</feature>
<accession>A0A5C6A6A8</accession>
<keyword evidence="1" id="KW-0732">Signal</keyword>
<protein>
    <recommendedName>
        <fullName evidence="4">Peptidase M10 metallopeptidase domain-containing protein</fullName>
    </recommendedName>
</protein>
<keyword evidence="3" id="KW-1185">Reference proteome</keyword>
<proteinExistence type="predicted"/>
<evidence type="ECO:0000313" key="2">
    <source>
        <dbReference type="EMBL" id="TWT94915.1"/>
    </source>
</evidence>
<dbReference type="AlphaFoldDB" id="A0A5C6A6A8"/>
<dbReference type="Proteomes" id="UP000316213">
    <property type="component" value="Unassembled WGS sequence"/>
</dbReference>
<sequence precursor="true">MHNYLLTIGLMMFASFANAQGTIDQIESLPRTNRIRAYESVLTNRQLAVGQRLAIVPRFALHARLLSPNYSKGRFPFSASGWLKLFDSAVAQGLRDENLLAARAQMLIDSMQFEAALSAAEDYRKAYPDSHEAMAWHEWASRATSKGLIKEEIDFQRGEFKVHFCILSANPESHVVATKQQCEREVEILNSTFRSTEGMQLAVFKFSGFTDYHAAKETQSDLLAFGDRQEAYDTDTVAEAFNRSNHVTVRDRGAINVYVVDSYSPKEGFADMTSHGKRNSNRPFVLLDWQRLNNNVQNAEAHEMGHAFGLGHVGVPFATVRTSTNIMTSAAEEFGSGGLRDLGFTPSQTALILYHGRRTRDRLGN</sequence>
<dbReference type="GO" id="GO:0008237">
    <property type="term" value="F:metallopeptidase activity"/>
    <property type="evidence" value="ECO:0007669"/>
    <property type="project" value="InterPro"/>
</dbReference>
<organism evidence="2 3">
    <name type="scientific">Neorhodopirellula pilleata</name>
    <dbReference type="NCBI Taxonomy" id="2714738"/>
    <lineage>
        <taxon>Bacteria</taxon>
        <taxon>Pseudomonadati</taxon>
        <taxon>Planctomycetota</taxon>
        <taxon>Planctomycetia</taxon>
        <taxon>Pirellulales</taxon>
        <taxon>Pirellulaceae</taxon>
        <taxon>Neorhodopirellula</taxon>
    </lineage>
</organism>